<sequence length="331" mass="35970">MRPIMTTRSNFLRGLTRIALTTSLFSSFGLGSLAAHAQVLQQPIKINVMPFLDAGPLLLADKNGIFKKHGLEATISVASSGATVVPTVLSGQFDVGYANAISSLQAIDNGLPLQLVHATYSHPSDPSKDPYRIWVKKDGKFTDPKQLADANIGTLSVKNIAEWSTLKSLENLGIEDLSKVRWTKVNGEDAYDAVKNGQIDAVWLYEPLGAAAKQAGLVPLLSANSGSIPGAVSGYYNTSRNFAQKNPDVLKRFNAALDEANLYASQHTDEVRAAVIEKFNFNPELVNAADLNLYTNDLAADKLRIIGDDLVRYKLIRQAPDLDSVFWKPSN</sequence>
<comment type="caution">
    <text evidence="6">The sequence shown here is derived from an EMBL/GenBank/DDBJ whole genome shotgun (WGS) entry which is preliminary data.</text>
</comment>
<reference evidence="6 7" key="1">
    <citation type="journal article" date="2015" name="Antonie Van Leeuwenhoek">
        <title>Lampropedia puyangensis sp. nov., isolated from symptomatic bark of Populus ? euramericana canker and emended description of Lampropedia hyalina (Ehrenberg 1832) Lee et al. 2004.</title>
        <authorList>
            <person name="Li Y."/>
            <person name="Wang T."/>
            <person name="Piao C.G."/>
            <person name="Wang L.F."/>
            <person name="Tian G.Z."/>
            <person name="Zhu T.H."/>
            <person name="Guo M.W."/>
        </authorList>
    </citation>
    <scope>NUCLEOTIDE SEQUENCE [LARGE SCALE GENOMIC DNA]</scope>
    <source>
        <strain evidence="6 7">2-bin</strain>
    </source>
</reference>
<evidence type="ECO:0000259" key="5">
    <source>
        <dbReference type="Pfam" id="PF09084"/>
    </source>
</evidence>
<dbReference type="AlphaFoldDB" id="A0A4S8EYS1"/>
<dbReference type="Gene3D" id="3.40.190.10">
    <property type="entry name" value="Periplasmic binding protein-like II"/>
    <property type="match status" value="2"/>
</dbReference>
<organism evidence="6 7">
    <name type="scientific">Lampropedia puyangensis</name>
    <dbReference type="NCBI Taxonomy" id="1330072"/>
    <lineage>
        <taxon>Bacteria</taxon>
        <taxon>Pseudomonadati</taxon>
        <taxon>Pseudomonadota</taxon>
        <taxon>Betaproteobacteria</taxon>
        <taxon>Burkholderiales</taxon>
        <taxon>Comamonadaceae</taxon>
        <taxon>Lampropedia</taxon>
    </lineage>
</organism>
<dbReference type="SUPFAM" id="SSF53850">
    <property type="entry name" value="Periplasmic binding protein-like II"/>
    <property type="match status" value="1"/>
</dbReference>
<comment type="subcellular location">
    <subcellularLocation>
        <location evidence="1">Periplasm</location>
    </subcellularLocation>
</comment>
<evidence type="ECO:0000256" key="2">
    <source>
        <dbReference type="ARBA" id="ARBA00010742"/>
    </source>
</evidence>
<comment type="similarity">
    <text evidence="2">Belongs to the bacterial solute-binding protein SsuA/TauA family.</text>
</comment>
<evidence type="ECO:0000256" key="3">
    <source>
        <dbReference type="ARBA" id="ARBA00022729"/>
    </source>
</evidence>
<keyword evidence="7" id="KW-1185">Reference proteome</keyword>
<feature type="chain" id="PRO_5020201632" evidence="4">
    <location>
        <begin position="38"/>
        <end position="331"/>
    </location>
</feature>
<dbReference type="InterPro" id="IPR015168">
    <property type="entry name" value="SsuA/THI5"/>
</dbReference>
<accession>A0A4S8EYS1</accession>
<name>A0A4S8EYS1_9BURK</name>
<dbReference type="PANTHER" id="PTHR30024:SF47">
    <property type="entry name" value="TAURINE-BINDING PERIPLASMIC PROTEIN"/>
    <property type="match status" value="1"/>
</dbReference>
<evidence type="ECO:0000256" key="1">
    <source>
        <dbReference type="ARBA" id="ARBA00004418"/>
    </source>
</evidence>
<gene>
    <name evidence="6" type="ORF">E9531_13540</name>
</gene>
<evidence type="ECO:0000313" key="7">
    <source>
        <dbReference type="Proteomes" id="UP000308917"/>
    </source>
</evidence>
<dbReference type="EMBL" id="STFG01000017">
    <property type="protein sequence ID" value="THT98813.1"/>
    <property type="molecule type" value="Genomic_DNA"/>
</dbReference>
<dbReference type="Pfam" id="PF09084">
    <property type="entry name" value="NMT1"/>
    <property type="match status" value="1"/>
</dbReference>
<feature type="domain" description="SsuA/THI5-like" evidence="5">
    <location>
        <begin position="55"/>
        <end position="270"/>
    </location>
</feature>
<dbReference type="Proteomes" id="UP000308917">
    <property type="component" value="Unassembled WGS sequence"/>
</dbReference>
<keyword evidence="3 4" id="KW-0732">Signal</keyword>
<dbReference type="GO" id="GO:0042597">
    <property type="term" value="C:periplasmic space"/>
    <property type="evidence" value="ECO:0007669"/>
    <property type="project" value="UniProtKB-SubCell"/>
</dbReference>
<dbReference type="PANTHER" id="PTHR30024">
    <property type="entry name" value="ALIPHATIC SULFONATES-BINDING PROTEIN-RELATED"/>
    <property type="match status" value="1"/>
</dbReference>
<evidence type="ECO:0000313" key="6">
    <source>
        <dbReference type="EMBL" id="THT98813.1"/>
    </source>
</evidence>
<evidence type="ECO:0000256" key="4">
    <source>
        <dbReference type="SAM" id="SignalP"/>
    </source>
</evidence>
<protein>
    <submittedName>
        <fullName evidence="6">Transporter substrate-binding domain-containing protein</fullName>
    </submittedName>
</protein>
<proteinExistence type="inferred from homology"/>
<feature type="signal peptide" evidence="4">
    <location>
        <begin position="1"/>
        <end position="37"/>
    </location>
</feature>